<feature type="domain" description="Dynein heavy chain linker" evidence="2">
    <location>
        <begin position="720"/>
        <end position="1129"/>
    </location>
</feature>
<dbReference type="Proteomes" id="UP001189429">
    <property type="component" value="Unassembled WGS sequence"/>
</dbReference>
<dbReference type="Gene3D" id="1.20.58.1120">
    <property type="match status" value="1"/>
</dbReference>
<name>A0ABN9Y2P4_9DINO</name>
<dbReference type="Gene3D" id="3.20.180.20">
    <property type="entry name" value="Dynein heavy chain, N-terminal domain 2"/>
    <property type="match status" value="1"/>
</dbReference>
<evidence type="ECO:0008006" key="6">
    <source>
        <dbReference type="Google" id="ProtNLM"/>
    </source>
</evidence>
<dbReference type="SUPFAM" id="SSF52540">
    <property type="entry name" value="P-loop containing nucleoside triphosphate hydrolases"/>
    <property type="match status" value="2"/>
</dbReference>
<dbReference type="Gene3D" id="3.40.50.300">
    <property type="entry name" value="P-loop containing nucleotide triphosphate hydrolases"/>
    <property type="match status" value="2"/>
</dbReference>
<evidence type="ECO:0000259" key="2">
    <source>
        <dbReference type="Pfam" id="PF08393"/>
    </source>
</evidence>
<proteinExistence type="predicted"/>
<dbReference type="InterPro" id="IPR027417">
    <property type="entry name" value="P-loop_NTPase"/>
</dbReference>
<dbReference type="InterPro" id="IPR042222">
    <property type="entry name" value="Dynein_2_N"/>
</dbReference>
<feature type="domain" description="Dynein heavy chain hydrolytic ATP-binding dynein motor region" evidence="3">
    <location>
        <begin position="1272"/>
        <end position="1599"/>
    </location>
</feature>
<accession>A0ABN9Y2P4</accession>
<dbReference type="InterPro" id="IPR043157">
    <property type="entry name" value="Dynein_AAA1S"/>
</dbReference>
<dbReference type="Gene3D" id="1.20.140.100">
    <property type="entry name" value="Dynein heavy chain, N-terminal domain 2"/>
    <property type="match status" value="1"/>
</dbReference>
<dbReference type="InterPro" id="IPR035699">
    <property type="entry name" value="AAA_6"/>
</dbReference>
<reference evidence="4" key="1">
    <citation type="submission" date="2023-10" db="EMBL/GenBank/DDBJ databases">
        <authorList>
            <person name="Chen Y."/>
            <person name="Shah S."/>
            <person name="Dougan E. K."/>
            <person name="Thang M."/>
            <person name="Chan C."/>
        </authorList>
    </citation>
    <scope>NUCLEOTIDE SEQUENCE [LARGE SCALE GENOMIC DNA]</scope>
</reference>
<gene>
    <name evidence="4" type="ORF">PCOR1329_LOCUS81971</name>
</gene>
<dbReference type="PANTHER" id="PTHR45703">
    <property type="entry name" value="DYNEIN HEAVY CHAIN"/>
    <property type="match status" value="1"/>
</dbReference>
<dbReference type="InterPro" id="IPR026983">
    <property type="entry name" value="DHC"/>
</dbReference>
<dbReference type="Gene3D" id="1.10.8.710">
    <property type="match status" value="1"/>
</dbReference>
<dbReference type="Pfam" id="PF08393">
    <property type="entry name" value="DHC_N2"/>
    <property type="match status" value="1"/>
</dbReference>
<evidence type="ECO:0000313" key="5">
    <source>
        <dbReference type="Proteomes" id="UP001189429"/>
    </source>
</evidence>
<dbReference type="Pfam" id="PF12774">
    <property type="entry name" value="AAA_6"/>
    <property type="match status" value="1"/>
</dbReference>
<evidence type="ECO:0000313" key="4">
    <source>
        <dbReference type="EMBL" id="CAK0906755.1"/>
    </source>
</evidence>
<keyword evidence="5" id="KW-1185">Reference proteome</keyword>
<comment type="caution">
    <text evidence="4">The sequence shown here is derived from an EMBL/GenBank/DDBJ whole genome shotgun (WGS) entry which is preliminary data.</text>
</comment>
<keyword evidence="1" id="KW-0175">Coiled coil</keyword>
<dbReference type="InterPro" id="IPR013602">
    <property type="entry name" value="Dynein_heavy_linker"/>
</dbReference>
<protein>
    <recommendedName>
        <fullName evidence="6">Dynein heavy chain</fullName>
    </recommendedName>
</protein>
<dbReference type="InterPro" id="IPR042228">
    <property type="entry name" value="Dynein_linker_3"/>
</dbReference>
<feature type="coiled-coil region" evidence="1">
    <location>
        <begin position="679"/>
        <end position="706"/>
    </location>
</feature>
<sequence length="2462" mass="276902">MALVGQHPELPQANVVHYKGGKWTMARCWVQSYDEATQRYVVTLETDAVKKVKRLSLRFDAEDPENFRRRVETCRAKKAWCETQESFIDFIEAKRDALVTPMPRPHKEHFIRLCVEKSHLEDPNAHVDTIRELVREVEQNYVQAVKFSITKEELIEGHGTHLARLDEESDFYPVLSSFLPRPVPQSGLVDHQKALQSVLEVVEEVEQRPTFASSIFSMVSMVWRRYSREVAKHYVLDTSRCGAGDFLEPRPAPGAGDPSKRVFELEEFLEHMVGHRQNCAVVLKRMWRDYIIAEVLDKTSDLHNFFVDDSQRYLKGPLHHLLRKLDLMLNSQVRWFMERSVEVWVEFVQSFQPSVMRPLPPPLLLLHLVATEQDVSLQPEPDELVEALMTLLDGTVEVTSAISCIEHELVPFCNLPHRQLFQPLEDPDARRCAYEPLARAKEVTRQVIEECLKAPSEVQAAFQEYAYLLGDSEAQDLDPLDVEQMREKITAYREAATAVEHLSTSVVDFPLFQLDCAEIIDVLATRAEELATDCLTAVAESIEERSNSILEEWRETHDYILSTPENESQLARLKDFTAAVQKQVVRPLQAKSREVHEQINLVESFSFELQAEVVEKAFESFSWPLNINMAVMESERRLEKEQQQFREQLDAEREEFWKDLKQYRIDLDWTKSLDDFENASKHSNRILKLQEDFEKARTQVQSFAEREALFGAERGDYSELEELIEEFSPFYKLWHAAIEWTHSEEEWLSSPLVRLNASEIETTVDESFKDSYKMFKSFEGQQNPQKVAEDFRKKIQAFKKNMPVVQGLCQEAIQVQHFMQLFEEMDLVEEIDVEEGLSLTTLLDNHILDHIEKVERISTEAQKQHGLKVTLAGMKKEWKGMELGTLAYKNTGTYLLKGIDDVQALLDDHIIKTQALRGSPFVKPIEKEVKDWETKLIYIQDLLEQWLACQRTWLYLEPIFSADDIIRQMPNEAKKFQSVDKLWRDTMDAILENPNVIDISDIEGLLPSFTEANKKLDAIQKCLNDYLETKRLAFPRFFFLSNDELLMILSQTKDPTAVQPHMGKCFEGINKVRFDSNDEIIEAMISVEGEVVELDKCVNVVEGDKKGNVEKWLMEVQDSMIQCLTKVTGDSVDAYAVKDRKEWVLGWPGQVVIAVDNIYWTKEVAEAITNGTLPDYLLVLADQLGGLVELVRGDLSKLARRTLTAMVTIDVHNRDVVGQLAAEKLSSPKDFGWMAQLRYYWAPAGSITMYETGKPNTVDKCQVSIINATLLYGFEYLGNSDRLVITPLTDRCYRTLMGAFHLFYGGAPEGPAGTGKTESTKDLAKAMAVQCVVFNCSDGLDYLAMAKFFKGLASSGSWCCFDEFNRIDLEVLSVVAQQVLCIQEAIRAKKKTFVFEGTELTLIPTCAVNITMNPGYAGRSELPDNLKALFRPCAMMVPDYAMIGEIVLMSVGFGDAKKLAAKAVASLRLGSEQLSSQDHYDFGMRALKSILVAAGQLRRKWGNNRSEDVLMLSALMDVNLPKFNSNDIPLFLGITGDLFPRVELPSSDYGALLDMLGESARERGLQVKDSFIHKCTQLWETIMVRHGLMVVGATMSGKTEIENVLAKALEKVADGDLYLPVEIHKINPKSIKQGQLYGDFDENTHEWTDGILALTVRYTSNADPSKRQWILLDGPVDAVWIENMNTVLDDNKKLCLNSGEIIKLSPVSTMMFEVEDLAAASPATVSRCGMVFMEQVDIGWRVLLTSWVERLPERLLDVADKMAELFDANVPCAWEMLQRKVKSPVPVNQNWVVMNLLNMYLALLKTELPLDPDSKAEESDVEGVLEAHTLVEPRSPMLFRMTAADGVEVLLVRRKPGNRWCVINTDMATGLVPIAATNMWKAVPLLTAVQKTTDEAQAAAAIQAGTLADLPLYWKSEVKTLRWSLRSPCRSAWMLALLFVLCEALSLLGVISYPGECWVALVVAFTSAKNTFVESSEAPWVDAAMAAQLQDLVDSQKVIAEELSEMRIAERSRELRRSALEASEGARASSSEEAHREVIKAMMARFVSERMRFKAQSPWQAFLEQLESYGGIAASEWTAEMTEGNRERVAADVLSEVYPEVLERVSFQRRVREGYALARACLNGRCSEGRGPVGRSSRCLVALGQLCHGSFSDEPLARRGAWCRVGPPDKVGGDLARRVLGEVGGGPPPPSMSSQGAAIQWQRPVAAAAGSQSQLSLGQEVAELQSGRAGGNVGPLDRGETFPAQWGKVALPPPSSKSVCARPASPRVARKLGEFRAEVLKNGCDEYVNDAEGGNYLGTHFRRRRKVISLANRMAQGGALLVREKVGAVGLFCVAKKAEIVDEAVEVGRLALPARQRLAQGCRLPRVICKSPAARCQGQCVDGRSIFGVGFQASEDRPTPQRIPDFWLAAEALVVAAGFHVHTSDCASEARMIGDDFSGARLAPDGGRARVWRRRASRRRWG</sequence>
<dbReference type="EMBL" id="CAUYUJ010021740">
    <property type="protein sequence ID" value="CAK0906755.1"/>
    <property type="molecule type" value="Genomic_DNA"/>
</dbReference>
<organism evidence="4 5">
    <name type="scientific">Prorocentrum cordatum</name>
    <dbReference type="NCBI Taxonomy" id="2364126"/>
    <lineage>
        <taxon>Eukaryota</taxon>
        <taxon>Sar</taxon>
        <taxon>Alveolata</taxon>
        <taxon>Dinophyceae</taxon>
        <taxon>Prorocentrales</taxon>
        <taxon>Prorocentraceae</taxon>
        <taxon>Prorocentrum</taxon>
    </lineage>
</organism>
<evidence type="ECO:0000256" key="1">
    <source>
        <dbReference type="SAM" id="Coils"/>
    </source>
</evidence>
<dbReference type="PANTHER" id="PTHR45703:SF1">
    <property type="entry name" value="DYNEINS HEAVY CHAIN"/>
    <property type="match status" value="1"/>
</dbReference>
<evidence type="ECO:0000259" key="3">
    <source>
        <dbReference type="Pfam" id="PF12774"/>
    </source>
</evidence>